<accession>A0ABT3TGE8</accession>
<gene>
    <name evidence="5" type="primary">tusD</name>
    <name evidence="5" type="ORF">EYC98_10980</name>
</gene>
<dbReference type="RefSeq" id="WP_279245388.1">
    <property type="nucleotide sequence ID" value="NZ_SHNN01000002.1"/>
</dbReference>
<proteinExistence type="inferred from homology"/>
<dbReference type="InterPro" id="IPR003787">
    <property type="entry name" value="Sulphur_relay_DsrE/F-like"/>
</dbReference>
<sequence length="131" mass="13915">MKLSLLVMAAPYASGGADSAWHYADAALALGHELSRVFFYDEGALNGTLSSVPPQDEGNRTERWAVLQQRSGCELILCIASALKRGMLDSTEAERYEQSGATIHPAFELGGLGLLVDASANSDRLITFGPG</sequence>
<dbReference type="InterPro" id="IPR027396">
    <property type="entry name" value="DsrEFH-like"/>
</dbReference>
<keyword evidence="6" id="KW-1185">Reference proteome</keyword>
<comment type="subcellular location">
    <subcellularLocation>
        <location evidence="1">Cytoplasm</location>
    </subcellularLocation>
</comment>
<dbReference type="Pfam" id="PF02635">
    <property type="entry name" value="DsrE"/>
    <property type="match status" value="1"/>
</dbReference>
<comment type="similarity">
    <text evidence="2">Belongs to the DsrE/TusD family.</text>
</comment>
<reference evidence="5" key="1">
    <citation type="submission" date="2019-02" db="EMBL/GenBank/DDBJ databases">
        <authorList>
            <person name="Li S.-H."/>
        </authorList>
    </citation>
    <scope>NUCLEOTIDE SEQUENCE</scope>
    <source>
        <strain evidence="5">IMCC14734</strain>
    </source>
</reference>
<dbReference type="InterPro" id="IPR017463">
    <property type="entry name" value="Sulphur_relay_TusD/DsrE"/>
</dbReference>
<organism evidence="5 6">
    <name type="scientific">Candidatus Litorirhabdus singularis</name>
    <dbReference type="NCBI Taxonomy" id="2518993"/>
    <lineage>
        <taxon>Bacteria</taxon>
        <taxon>Pseudomonadati</taxon>
        <taxon>Pseudomonadota</taxon>
        <taxon>Gammaproteobacteria</taxon>
        <taxon>Cellvibrionales</taxon>
        <taxon>Halieaceae</taxon>
        <taxon>Candidatus Litorirhabdus</taxon>
    </lineage>
</organism>
<dbReference type="PANTHER" id="PTHR34874:SF3">
    <property type="entry name" value="SULFURTRANSFERASE TUSD"/>
    <property type="match status" value="1"/>
</dbReference>
<dbReference type="Proteomes" id="UP001143362">
    <property type="component" value="Unassembled WGS sequence"/>
</dbReference>
<evidence type="ECO:0000256" key="3">
    <source>
        <dbReference type="ARBA" id="ARBA00022490"/>
    </source>
</evidence>
<evidence type="ECO:0000256" key="2">
    <source>
        <dbReference type="ARBA" id="ARBA00007067"/>
    </source>
</evidence>
<dbReference type="Gene3D" id="3.40.1260.10">
    <property type="entry name" value="DsrEFH-like"/>
    <property type="match status" value="1"/>
</dbReference>
<evidence type="ECO:0000256" key="4">
    <source>
        <dbReference type="ARBA" id="ARBA00022679"/>
    </source>
</evidence>
<dbReference type="NCBIfam" id="NF001237">
    <property type="entry name" value="PRK00207.1"/>
    <property type="match status" value="1"/>
</dbReference>
<evidence type="ECO:0000313" key="6">
    <source>
        <dbReference type="Proteomes" id="UP001143362"/>
    </source>
</evidence>
<comment type="caution">
    <text evidence="5">The sequence shown here is derived from an EMBL/GenBank/DDBJ whole genome shotgun (WGS) entry which is preliminary data.</text>
</comment>
<dbReference type="SUPFAM" id="SSF75169">
    <property type="entry name" value="DsrEFH-like"/>
    <property type="match status" value="1"/>
</dbReference>
<dbReference type="EMBL" id="SHNN01000002">
    <property type="protein sequence ID" value="MCX2981387.1"/>
    <property type="molecule type" value="Genomic_DNA"/>
</dbReference>
<dbReference type="PANTHER" id="PTHR34874">
    <property type="entry name" value="PROTEIN YCHN"/>
    <property type="match status" value="1"/>
</dbReference>
<evidence type="ECO:0000256" key="1">
    <source>
        <dbReference type="ARBA" id="ARBA00004496"/>
    </source>
</evidence>
<keyword evidence="3" id="KW-0963">Cytoplasm</keyword>
<dbReference type="NCBIfam" id="TIGR03012">
    <property type="entry name" value="sulf_tusD_dsrE"/>
    <property type="match status" value="1"/>
</dbReference>
<evidence type="ECO:0000313" key="5">
    <source>
        <dbReference type="EMBL" id="MCX2981387.1"/>
    </source>
</evidence>
<keyword evidence="4" id="KW-0808">Transferase</keyword>
<protein>
    <submittedName>
        <fullName evidence="5">Sulfurtransferase complex subunit TusD</fullName>
    </submittedName>
</protein>
<name>A0ABT3TGE8_9GAMM</name>